<keyword evidence="3" id="KW-1185">Reference proteome</keyword>
<gene>
    <name evidence="2" type="ORF">NQ318_008109</name>
</gene>
<protein>
    <submittedName>
        <fullName evidence="2">Uncharacterized protein</fullName>
    </submittedName>
</protein>
<evidence type="ECO:0000256" key="1">
    <source>
        <dbReference type="SAM" id="MobiDB-lite"/>
    </source>
</evidence>
<proteinExistence type="predicted"/>
<feature type="region of interest" description="Disordered" evidence="1">
    <location>
        <begin position="39"/>
        <end position="58"/>
    </location>
</feature>
<name>A0AAV8YPB9_9CUCU</name>
<feature type="region of interest" description="Disordered" evidence="1">
    <location>
        <begin position="1"/>
        <end position="27"/>
    </location>
</feature>
<sequence length="85" mass="9525">MRFKSDIFNKTKRHPTQPLTKAVPEGMGGNIKINEIAQQRSNHAKPSVNSERWLTGPGKEVKGWDSNAWVGPTKGWDAQGLLRRS</sequence>
<dbReference type="EMBL" id="JAPWTK010000064">
    <property type="protein sequence ID" value="KAJ8952792.1"/>
    <property type="molecule type" value="Genomic_DNA"/>
</dbReference>
<reference evidence="2" key="1">
    <citation type="journal article" date="2023" name="Insect Mol. Biol.">
        <title>Genome sequencing provides insights into the evolution of gene families encoding plant cell wall-degrading enzymes in longhorned beetles.</title>
        <authorList>
            <person name="Shin N.R."/>
            <person name="Okamura Y."/>
            <person name="Kirsch R."/>
            <person name="Pauchet Y."/>
        </authorList>
    </citation>
    <scope>NUCLEOTIDE SEQUENCE</scope>
    <source>
        <strain evidence="2">AMC_N1</strain>
    </source>
</reference>
<evidence type="ECO:0000313" key="2">
    <source>
        <dbReference type="EMBL" id="KAJ8952792.1"/>
    </source>
</evidence>
<dbReference type="AlphaFoldDB" id="A0AAV8YPB9"/>
<accession>A0AAV8YPB9</accession>
<evidence type="ECO:0000313" key="3">
    <source>
        <dbReference type="Proteomes" id="UP001162162"/>
    </source>
</evidence>
<dbReference type="Proteomes" id="UP001162162">
    <property type="component" value="Unassembled WGS sequence"/>
</dbReference>
<organism evidence="2 3">
    <name type="scientific">Aromia moschata</name>
    <dbReference type="NCBI Taxonomy" id="1265417"/>
    <lineage>
        <taxon>Eukaryota</taxon>
        <taxon>Metazoa</taxon>
        <taxon>Ecdysozoa</taxon>
        <taxon>Arthropoda</taxon>
        <taxon>Hexapoda</taxon>
        <taxon>Insecta</taxon>
        <taxon>Pterygota</taxon>
        <taxon>Neoptera</taxon>
        <taxon>Endopterygota</taxon>
        <taxon>Coleoptera</taxon>
        <taxon>Polyphaga</taxon>
        <taxon>Cucujiformia</taxon>
        <taxon>Chrysomeloidea</taxon>
        <taxon>Cerambycidae</taxon>
        <taxon>Cerambycinae</taxon>
        <taxon>Callichromatini</taxon>
        <taxon>Aromia</taxon>
    </lineage>
</organism>
<comment type="caution">
    <text evidence="2">The sequence shown here is derived from an EMBL/GenBank/DDBJ whole genome shotgun (WGS) entry which is preliminary data.</text>
</comment>